<dbReference type="InterPro" id="IPR012066">
    <property type="entry name" value="Met1_fungi"/>
</dbReference>
<comment type="function">
    <text evidence="11">Siroheme synthase involved in methionine biosynthesis.</text>
</comment>
<dbReference type="GO" id="GO:0016491">
    <property type="term" value="F:oxidoreductase activity"/>
    <property type="evidence" value="ECO:0007669"/>
    <property type="project" value="UniProtKB-KW"/>
</dbReference>
<dbReference type="InterPro" id="IPR014777">
    <property type="entry name" value="4pyrrole_Mease_sub1"/>
</dbReference>
<evidence type="ECO:0000256" key="11">
    <source>
        <dbReference type="ARBA" id="ARBA00055636"/>
    </source>
</evidence>
<dbReference type="SUPFAM" id="SSF75615">
    <property type="entry name" value="Siroheme synthase middle domains-like"/>
    <property type="match status" value="1"/>
</dbReference>
<dbReference type="FunFam" id="3.30.950.10:FF:000005">
    <property type="entry name" value="Uroporphyrin-III c-methyltransferase, putative"/>
    <property type="match status" value="1"/>
</dbReference>
<dbReference type="GO" id="GO:0000103">
    <property type="term" value="P:sulfate assimilation"/>
    <property type="evidence" value="ECO:0007669"/>
    <property type="project" value="InterPro"/>
</dbReference>
<keyword evidence="8" id="KW-0486">Methionine biosynthesis</keyword>
<evidence type="ECO:0000256" key="3">
    <source>
        <dbReference type="ARBA" id="ARBA00022605"/>
    </source>
</evidence>
<evidence type="ECO:0000256" key="13">
    <source>
        <dbReference type="SAM" id="MobiDB-lite"/>
    </source>
</evidence>
<evidence type="ECO:0000256" key="5">
    <source>
        <dbReference type="ARBA" id="ARBA00022691"/>
    </source>
</evidence>
<evidence type="ECO:0000256" key="8">
    <source>
        <dbReference type="ARBA" id="ARBA00023167"/>
    </source>
</evidence>
<dbReference type="EMBL" id="FWEW01002474">
    <property type="protein sequence ID" value="SLM38482.1"/>
    <property type="molecule type" value="Genomic_DNA"/>
</dbReference>
<comment type="catalytic activity">
    <reaction evidence="10">
        <text>uroporphyrinogen III + 2 S-adenosyl-L-methionine = precorrin-2 + 2 S-adenosyl-L-homocysteine + H(+)</text>
        <dbReference type="Rhea" id="RHEA:32459"/>
        <dbReference type="ChEBI" id="CHEBI:15378"/>
        <dbReference type="ChEBI" id="CHEBI:57308"/>
        <dbReference type="ChEBI" id="CHEBI:57856"/>
        <dbReference type="ChEBI" id="CHEBI:58827"/>
        <dbReference type="ChEBI" id="CHEBI:59789"/>
        <dbReference type="EC" id="2.1.1.107"/>
    </reaction>
</comment>
<feature type="domain" description="Tetrapyrrole methylase" evidence="14">
    <location>
        <begin position="286"/>
        <end position="507"/>
    </location>
</feature>
<protein>
    <submittedName>
        <fullName evidence="17">Siroheme synthase</fullName>
    </submittedName>
</protein>
<dbReference type="FunFam" id="3.40.50.720:FF:000504">
    <property type="entry name" value="Siroheme synthase, putative"/>
    <property type="match status" value="1"/>
</dbReference>
<feature type="region of interest" description="Disordered" evidence="13">
    <location>
        <begin position="254"/>
        <end position="287"/>
    </location>
</feature>
<feature type="domain" description="Siroheme biosynthesis protein Met8 C-terminal" evidence="15">
    <location>
        <begin position="219"/>
        <end position="260"/>
    </location>
</feature>
<dbReference type="InterPro" id="IPR028281">
    <property type="entry name" value="Sirohaem_synthase_central"/>
</dbReference>
<evidence type="ECO:0000313" key="17">
    <source>
        <dbReference type="EMBL" id="SLM38482.1"/>
    </source>
</evidence>
<evidence type="ECO:0000259" key="16">
    <source>
        <dbReference type="Pfam" id="PF14824"/>
    </source>
</evidence>
<dbReference type="InterPro" id="IPR003043">
    <property type="entry name" value="Uropor_MeTrfase_CS"/>
</dbReference>
<keyword evidence="6" id="KW-0560">Oxidoreductase</keyword>
<proteinExistence type="inferred from homology"/>
<dbReference type="Gene3D" id="3.30.950.10">
    <property type="entry name" value="Methyltransferase, Cobalt-precorrin-4 Transmethylase, Domain 2"/>
    <property type="match status" value="1"/>
</dbReference>
<keyword evidence="5" id="KW-0949">S-adenosyl-L-methionine</keyword>
<keyword evidence="3" id="KW-0028">Amino-acid biosynthesis</keyword>
<dbReference type="PANTHER" id="PTHR45790">
    <property type="entry name" value="SIROHEME SYNTHASE-RELATED"/>
    <property type="match status" value="1"/>
</dbReference>
<evidence type="ECO:0000259" key="14">
    <source>
        <dbReference type="Pfam" id="PF00590"/>
    </source>
</evidence>
<dbReference type="GO" id="GO:0032259">
    <property type="term" value="P:methylation"/>
    <property type="evidence" value="ECO:0007669"/>
    <property type="project" value="UniProtKB-KW"/>
</dbReference>
<dbReference type="SUPFAM" id="SSF51735">
    <property type="entry name" value="NAD(P)-binding Rossmann-fold domains"/>
    <property type="match status" value="1"/>
</dbReference>
<keyword evidence="7" id="KW-0520">NAD</keyword>
<dbReference type="Pfam" id="PF14823">
    <property type="entry name" value="Sirohm_synth_C"/>
    <property type="match status" value="1"/>
</dbReference>
<evidence type="ECO:0000256" key="9">
    <source>
        <dbReference type="ARBA" id="ARBA00023244"/>
    </source>
</evidence>
<dbReference type="CDD" id="cd11642">
    <property type="entry name" value="SUMT"/>
    <property type="match status" value="1"/>
</dbReference>
<accession>A0A1W5D699</accession>
<organism evidence="17 18">
    <name type="scientific">Lasallia pustulata</name>
    <dbReference type="NCBI Taxonomy" id="136370"/>
    <lineage>
        <taxon>Eukaryota</taxon>
        <taxon>Fungi</taxon>
        <taxon>Dikarya</taxon>
        <taxon>Ascomycota</taxon>
        <taxon>Pezizomycotina</taxon>
        <taxon>Lecanoromycetes</taxon>
        <taxon>OSLEUM clade</taxon>
        <taxon>Umbilicariomycetidae</taxon>
        <taxon>Umbilicariales</taxon>
        <taxon>Umbilicariaceae</taxon>
        <taxon>Lasallia</taxon>
    </lineage>
</organism>
<keyword evidence="9" id="KW-0627">Porphyrin biosynthesis</keyword>
<evidence type="ECO:0000256" key="1">
    <source>
        <dbReference type="ARBA" id="ARBA00005879"/>
    </source>
</evidence>
<feature type="compositionally biased region" description="Pro residues" evidence="13">
    <location>
        <begin position="272"/>
        <end position="282"/>
    </location>
</feature>
<dbReference type="PROSITE" id="PS00840">
    <property type="entry name" value="SUMT_2"/>
    <property type="match status" value="1"/>
</dbReference>
<dbReference type="InterPro" id="IPR028162">
    <property type="entry name" value="Met8_C"/>
</dbReference>
<comment type="similarity">
    <text evidence="1 12">Belongs to the precorrin methyltransferase family.</text>
</comment>
<dbReference type="GO" id="GO:0004851">
    <property type="term" value="F:uroporphyrin-III C-methyltransferase activity"/>
    <property type="evidence" value="ECO:0007669"/>
    <property type="project" value="UniProtKB-EC"/>
</dbReference>
<dbReference type="GO" id="GO:0009086">
    <property type="term" value="P:methionine biosynthetic process"/>
    <property type="evidence" value="ECO:0007669"/>
    <property type="project" value="UniProtKB-KW"/>
</dbReference>
<name>A0A1W5D699_9LECA</name>
<keyword evidence="2 12" id="KW-0489">Methyltransferase</keyword>
<dbReference type="InterPro" id="IPR014776">
    <property type="entry name" value="4pyrrole_Mease_sub2"/>
</dbReference>
<dbReference type="InterPro" id="IPR050161">
    <property type="entry name" value="Siro_Cobalamin_biosynth"/>
</dbReference>
<dbReference type="Pfam" id="PF00590">
    <property type="entry name" value="TP_methylase"/>
    <property type="match status" value="1"/>
</dbReference>
<evidence type="ECO:0000256" key="6">
    <source>
        <dbReference type="ARBA" id="ARBA00023002"/>
    </source>
</evidence>
<feature type="region of interest" description="Disordered" evidence="13">
    <location>
        <begin position="512"/>
        <end position="574"/>
    </location>
</feature>
<evidence type="ECO:0000256" key="12">
    <source>
        <dbReference type="RuleBase" id="RU003960"/>
    </source>
</evidence>
<reference evidence="18" key="1">
    <citation type="submission" date="2017-03" db="EMBL/GenBank/DDBJ databases">
        <authorList>
            <person name="Sharma R."/>
            <person name="Thines M."/>
        </authorList>
    </citation>
    <scope>NUCLEOTIDE SEQUENCE [LARGE SCALE GENOMIC DNA]</scope>
</reference>
<keyword evidence="4 12" id="KW-0808">Transferase</keyword>
<dbReference type="InterPro" id="IPR036291">
    <property type="entry name" value="NAD(P)-bd_dom_sf"/>
</dbReference>
<feature type="domain" description="Siroheme synthase central" evidence="16">
    <location>
        <begin position="133"/>
        <end position="159"/>
    </location>
</feature>
<dbReference type="InterPro" id="IPR006366">
    <property type="entry name" value="CobA/CysG_C"/>
</dbReference>
<sequence>MPPPLLTAHDATGHVHLIIGSNPLASARCTRSIEVGAKPKVVAPADAEVHYALMKRIEDGEVEWIRQTFEEEMLTALGRVEVDNVVDAVFVTLGGKKASSTHISTVCRRRRIPVNVVDAPNLSTFTLLSTHSDGPLQIGITTSGKGCKLAARIRREVASTLPPNLGAAVERLGTMRRRIWEEDHRALELEDPILDGDDDDGTPQKSTFNQLVSDADLSAAKTRRIRWLSQICEYWPLRRLASITDEDIDKVLQSYTNNPVGPMNPTPSLNSSPPPHNNPPAQKPQIILAGSGPGSPHLLTLATHRAILTATIILTDKLVPSPILDLIPRRTAVHIARKFPGNAEAAQTELLTLGLDALKAGHTVLRLKQGDPYIYGRGGEEFAFFRDHGYDPVVLPGVTSALSAPLFAAIPATHRAVADQVLICTGTGRHGIPPHPPPYVRSQTVVFLMALHRLAALVHALTGAAASSPSAGPSTPASHWPPATPCAVVERASCPDQRVIRSTLGDVVAAVEEEGSRPPGLLVGCGEGLEEESEGAEHAGEEAADAAAEGEEAEEEGEDGEEEGDEDKREHEAR</sequence>
<dbReference type="PANTHER" id="PTHR45790:SF6">
    <property type="entry name" value="UROPORPHYRINOGEN-III C-METHYLTRANSFERASE"/>
    <property type="match status" value="1"/>
</dbReference>
<evidence type="ECO:0000256" key="4">
    <source>
        <dbReference type="ARBA" id="ARBA00022679"/>
    </source>
</evidence>
<evidence type="ECO:0000313" key="18">
    <source>
        <dbReference type="Proteomes" id="UP000192927"/>
    </source>
</evidence>
<feature type="compositionally biased region" description="Acidic residues" evidence="13">
    <location>
        <begin position="542"/>
        <end position="565"/>
    </location>
</feature>
<dbReference type="Gene3D" id="3.40.50.720">
    <property type="entry name" value="NAD(P)-binding Rossmann-like Domain"/>
    <property type="match status" value="1"/>
</dbReference>
<dbReference type="Proteomes" id="UP000192927">
    <property type="component" value="Unassembled WGS sequence"/>
</dbReference>
<dbReference type="PIRSF" id="PIRSF036555">
    <property type="entry name" value="SUMT_yeast"/>
    <property type="match status" value="1"/>
</dbReference>
<evidence type="ECO:0000256" key="7">
    <source>
        <dbReference type="ARBA" id="ARBA00023027"/>
    </source>
</evidence>
<dbReference type="InterPro" id="IPR035996">
    <property type="entry name" value="4pyrrol_Methylase_sf"/>
</dbReference>
<evidence type="ECO:0000256" key="2">
    <source>
        <dbReference type="ARBA" id="ARBA00022603"/>
    </source>
</evidence>
<keyword evidence="18" id="KW-1185">Reference proteome</keyword>
<evidence type="ECO:0000256" key="10">
    <source>
        <dbReference type="ARBA" id="ARBA00052360"/>
    </source>
</evidence>
<dbReference type="Gene3D" id="3.40.1010.10">
    <property type="entry name" value="Cobalt-precorrin-4 Transmethylase, Domain 1"/>
    <property type="match status" value="1"/>
</dbReference>
<dbReference type="AlphaFoldDB" id="A0A1W5D699"/>
<dbReference type="GO" id="GO:0019354">
    <property type="term" value="P:siroheme biosynthetic process"/>
    <property type="evidence" value="ECO:0007669"/>
    <property type="project" value="InterPro"/>
</dbReference>
<dbReference type="Pfam" id="PF13241">
    <property type="entry name" value="NAD_binding_7"/>
    <property type="match status" value="1"/>
</dbReference>
<dbReference type="SUPFAM" id="SSF53790">
    <property type="entry name" value="Tetrapyrrole methylase"/>
    <property type="match status" value="1"/>
</dbReference>
<evidence type="ECO:0000259" key="15">
    <source>
        <dbReference type="Pfam" id="PF14823"/>
    </source>
</evidence>
<dbReference type="Pfam" id="PF14824">
    <property type="entry name" value="Sirohm_synth_M"/>
    <property type="match status" value="1"/>
</dbReference>
<dbReference type="InterPro" id="IPR000878">
    <property type="entry name" value="4pyrrol_Mease"/>
</dbReference>
<dbReference type="FunFam" id="3.40.1010.10:FF:000006">
    <property type="entry name" value="Siroheme synthase, putative"/>
    <property type="match status" value="1"/>
</dbReference>